<evidence type="ECO:0000313" key="2">
    <source>
        <dbReference type="Proteomes" id="UP000306980"/>
    </source>
</evidence>
<reference evidence="1 2" key="1">
    <citation type="submission" date="2019-05" db="EMBL/GenBank/DDBJ databases">
        <title>Genomic analysis of Lentibacillus sp. NKC220-2.</title>
        <authorList>
            <person name="Oh Y.J."/>
        </authorList>
    </citation>
    <scope>NUCLEOTIDE SEQUENCE [LARGE SCALE GENOMIC DNA]</scope>
    <source>
        <strain evidence="1 2">NKC220-2</strain>
    </source>
</reference>
<dbReference type="AlphaFoldDB" id="A0A5S3R712"/>
<dbReference type="EMBL" id="VCIA01000001">
    <property type="protein sequence ID" value="TMN21213.1"/>
    <property type="molecule type" value="Genomic_DNA"/>
</dbReference>
<accession>A0A5S3R712</accession>
<proteinExistence type="predicted"/>
<organism evidence="1 2">
    <name type="scientific">Lentibacillus cibarius</name>
    <dbReference type="NCBI Taxonomy" id="2583219"/>
    <lineage>
        <taxon>Bacteria</taxon>
        <taxon>Bacillati</taxon>
        <taxon>Bacillota</taxon>
        <taxon>Bacilli</taxon>
        <taxon>Bacillales</taxon>
        <taxon>Bacillaceae</taxon>
        <taxon>Lentibacillus</taxon>
    </lineage>
</organism>
<dbReference type="Proteomes" id="UP000306980">
    <property type="component" value="Unassembled WGS sequence"/>
</dbReference>
<sequence>MAQLIKLEDYISRYEWNVYRYPSQFIRMKQDNWKKLRYQWMEETTMQQTESSQQNAVFSSWRTFFKRRSRQPEPDTTHEETNSLTEKQLRQYFLDKVFPLQLKWATSTITDVSFMKQSYDHDMILKYFLQRFPDTYLIMYYPIFNIKKAPVDGEIIMIGPIGIDIIYLLEQDTGTTIIADDDRTWSTVGNKANNKTKILSPVLTLKRTEQIIKSILHKESDTFPVNKVVLSRTNTITDQLEPFNTNIVGKKEYDNWFAEKRKLISPLKNRQLKAAALLLKHCQTTSVKRPEWEEDNHSFSMGENEDN</sequence>
<protein>
    <submittedName>
        <fullName evidence="1">NERD domain-containing protein</fullName>
    </submittedName>
</protein>
<name>A0A5S3R712_9BACI</name>
<comment type="caution">
    <text evidence="1">The sequence shown here is derived from an EMBL/GenBank/DDBJ whole genome shotgun (WGS) entry which is preliminary data.</text>
</comment>
<evidence type="ECO:0000313" key="1">
    <source>
        <dbReference type="EMBL" id="TMN21213.1"/>
    </source>
</evidence>
<gene>
    <name evidence="1" type="ORF">FFL34_03110</name>
</gene>
<dbReference type="RefSeq" id="WP_138601317.1">
    <property type="nucleotide sequence ID" value="NZ_VCIA01000001.1"/>
</dbReference>
<dbReference type="OrthoDB" id="2433183at2"/>